<dbReference type="AlphaFoldDB" id="A0A068S9Q6"/>
<evidence type="ECO:0000256" key="1">
    <source>
        <dbReference type="SAM" id="MobiDB-lite"/>
    </source>
</evidence>
<sequence length="73" mass="8522">MPYQLSSTPQYKQPSCGGAAMETDQERDWPYSRMEKEAYQHQYWNCNGYEGSNRGGHLARRHQGRKIISRELG</sequence>
<dbReference type="EMBL" id="CBTN010000064">
    <property type="protein sequence ID" value="CDH59009.1"/>
    <property type="molecule type" value="Genomic_DNA"/>
</dbReference>
<dbReference type="VEuPathDB" id="FungiDB:LCOR_09849.1"/>
<feature type="compositionally biased region" description="Polar residues" evidence="1">
    <location>
        <begin position="1"/>
        <end position="13"/>
    </location>
</feature>
<dbReference type="Proteomes" id="UP000027586">
    <property type="component" value="Unassembled WGS sequence"/>
</dbReference>
<evidence type="ECO:0000313" key="2">
    <source>
        <dbReference type="EMBL" id="CDH59009.1"/>
    </source>
</evidence>
<comment type="caution">
    <text evidence="2">The sequence shown here is derived from an EMBL/GenBank/DDBJ whole genome shotgun (WGS) entry which is preliminary data.</text>
</comment>
<organism evidence="2 3">
    <name type="scientific">Lichtheimia corymbifera JMRC:FSU:9682</name>
    <dbReference type="NCBI Taxonomy" id="1263082"/>
    <lineage>
        <taxon>Eukaryota</taxon>
        <taxon>Fungi</taxon>
        <taxon>Fungi incertae sedis</taxon>
        <taxon>Mucoromycota</taxon>
        <taxon>Mucoromycotina</taxon>
        <taxon>Mucoromycetes</taxon>
        <taxon>Mucorales</taxon>
        <taxon>Lichtheimiaceae</taxon>
        <taxon>Lichtheimia</taxon>
    </lineage>
</organism>
<name>A0A068S9Q6_9FUNG</name>
<feature type="compositionally biased region" description="Basic residues" evidence="1">
    <location>
        <begin position="57"/>
        <end position="67"/>
    </location>
</feature>
<feature type="region of interest" description="Disordered" evidence="1">
    <location>
        <begin position="54"/>
        <end position="73"/>
    </location>
</feature>
<proteinExistence type="predicted"/>
<keyword evidence="3" id="KW-1185">Reference proteome</keyword>
<evidence type="ECO:0000313" key="3">
    <source>
        <dbReference type="Proteomes" id="UP000027586"/>
    </source>
</evidence>
<protein>
    <submittedName>
        <fullName evidence="2">Uncharacterized protein</fullName>
    </submittedName>
</protein>
<reference evidence="2" key="1">
    <citation type="submission" date="2013-08" db="EMBL/GenBank/DDBJ databases">
        <title>Gene expansion shapes genome architecture in the human pathogen Lichtheimia corymbifera: an evolutionary genomics analysis in the ancient terrestrial Mucorales (Mucoromycotina).</title>
        <authorList>
            <person name="Schwartze V.U."/>
            <person name="Winter S."/>
            <person name="Shelest E."/>
            <person name="Marcet-Houben M."/>
            <person name="Horn F."/>
            <person name="Wehner S."/>
            <person name="Hoffmann K."/>
            <person name="Riege K."/>
            <person name="Sammeth M."/>
            <person name="Nowrousian M."/>
            <person name="Valiante V."/>
            <person name="Linde J."/>
            <person name="Jacobsen I.D."/>
            <person name="Marz M."/>
            <person name="Brakhage A.A."/>
            <person name="Gabaldon T."/>
            <person name="Bocker S."/>
            <person name="Voigt K."/>
        </authorList>
    </citation>
    <scope>NUCLEOTIDE SEQUENCE [LARGE SCALE GENOMIC DNA]</scope>
    <source>
        <strain evidence="2">FSU 9682</strain>
    </source>
</reference>
<feature type="region of interest" description="Disordered" evidence="1">
    <location>
        <begin position="1"/>
        <end position="24"/>
    </location>
</feature>
<gene>
    <name evidence="2" type="ORF">LCOR_09849.1</name>
</gene>
<accession>A0A068S9Q6</accession>